<evidence type="ECO:0000313" key="6">
    <source>
        <dbReference type="EMBL" id="KIH53830.1"/>
    </source>
</evidence>
<gene>
    <name evidence="6" type="ORF">ANCDUO_16030</name>
</gene>
<name>A0A0C2FYX9_9BILA</name>
<reference evidence="6 7" key="1">
    <citation type="submission" date="2013-12" db="EMBL/GenBank/DDBJ databases">
        <title>Draft genome of the parsitic nematode Ancylostoma duodenale.</title>
        <authorList>
            <person name="Mitreva M."/>
        </authorList>
    </citation>
    <scope>NUCLEOTIDE SEQUENCE [LARGE SCALE GENOMIC DNA]</scope>
    <source>
        <strain evidence="6 7">Zhejiang</strain>
    </source>
</reference>
<keyword evidence="3" id="KW-0328">Glycosyltransferase</keyword>
<evidence type="ECO:0000256" key="5">
    <source>
        <dbReference type="SAM" id="SignalP"/>
    </source>
</evidence>
<dbReference type="EC" id="2.4.1.17" evidence="2"/>
<keyword evidence="7" id="KW-1185">Reference proteome</keyword>
<accession>A0A0C2FYX9</accession>
<organism evidence="6 7">
    <name type="scientific">Ancylostoma duodenale</name>
    <dbReference type="NCBI Taxonomy" id="51022"/>
    <lineage>
        <taxon>Eukaryota</taxon>
        <taxon>Metazoa</taxon>
        <taxon>Ecdysozoa</taxon>
        <taxon>Nematoda</taxon>
        <taxon>Chromadorea</taxon>
        <taxon>Rhabditida</taxon>
        <taxon>Rhabditina</taxon>
        <taxon>Rhabditomorpha</taxon>
        <taxon>Strongyloidea</taxon>
        <taxon>Ancylostomatidae</taxon>
        <taxon>Ancylostomatinae</taxon>
        <taxon>Ancylostoma</taxon>
    </lineage>
</organism>
<feature type="chain" id="PRO_5002165627" description="glucuronosyltransferase" evidence="5">
    <location>
        <begin position="18"/>
        <end position="175"/>
    </location>
</feature>
<evidence type="ECO:0000313" key="7">
    <source>
        <dbReference type="Proteomes" id="UP000054047"/>
    </source>
</evidence>
<dbReference type="OrthoDB" id="5835829at2759"/>
<keyword evidence="4" id="KW-0808">Transferase</keyword>
<dbReference type="GO" id="GO:0015020">
    <property type="term" value="F:glucuronosyltransferase activity"/>
    <property type="evidence" value="ECO:0007669"/>
    <property type="project" value="UniProtKB-EC"/>
</dbReference>
<feature type="signal peptide" evidence="5">
    <location>
        <begin position="1"/>
        <end position="17"/>
    </location>
</feature>
<dbReference type="Proteomes" id="UP000054047">
    <property type="component" value="Unassembled WGS sequence"/>
</dbReference>
<dbReference type="SUPFAM" id="SSF53756">
    <property type="entry name" value="UDP-Glycosyltransferase/glycogen phosphorylase"/>
    <property type="match status" value="1"/>
</dbReference>
<evidence type="ECO:0000256" key="4">
    <source>
        <dbReference type="ARBA" id="ARBA00022679"/>
    </source>
</evidence>
<evidence type="ECO:0000256" key="3">
    <source>
        <dbReference type="ARBA" id="ARBA00022676"/>
    </source>
</evidence>
<dbReference type="PANTHER" id="PTHR48043">
    <property type="entry name" value="EG:EG0003.4 PROTEIN-RELATED"/>
    <property type="match status" value="1"/>
</dbReference>
<keyword evidence="5" id="KW-0732">Signal</keyword>
<dbReference type="AlphaFoldDB" id="A0A0C2FYX9"/>
<sequence length="175" mass="20325">MFKPELLLLFCLQLADSYKILVYSAPLGYSHIQFMGRIADILQEAGHDVILHELPEDLKNKMRPKSFNLWSRGSTSLFTHLSFVDTFTEHQAEACDLLLSDNRTMGILRKERFDVGITETIGACGFGLFEASTQFCYMKVLRTTEEKRFDRRKFVEFSISHFFLRVFFLEISTSE</sequence>
<proteinExistence type="inferred from homology"/>
<dbReference type="InterPro" id="IPR050271">
    <property type="entry name" value="UDP-glycosyltransferase"/>
</dbReference>
<comment type="similarity">
    <text evidence="1">Belongs to the UDP-glycosyltransferase family.</text>
</comment>
<dbReference type="EMBL" id="KN740286">
    <property type="protein sequence ID" value="KIH53830.1"/>
    <property type="molecule type" value="Genomic_DNA"/>
</dbReference>
<evidence type="ECO:0000256" key="1">
    <source>
        <dbReference type="ARBA" id="ARBA00009995"/>
    </source>
</evidence>
<dbReference type="PANTHER" id="PTHR48043:SF145">
    <property type="entry name" value="FI06409P-RELATED"/>
    <property type="match status" value="1"/>
</dbReference>
<protein>
    <recommendedName>
        <fullName evidence="2">glucuronosyltransferase</fullName>
        <ecNumber evidence="2">2.4.1.17</ecNumber>
    </recommendedName>
</protein>
<evidence type="ECO:0000256" key="2">
    <source>
        <dbReference type="ARBA" id="ARBA00012544"/>
    </source>
</evidence>